<organism evidence="1 2">
    <name type="scientific">Roseofilum reptotaenium AO1-A</name>
    <dbReference type="NCBI Taxonomy" id="1925591"/>
    <lineage>
        <taxon>Bacteria</taxon>
        <taxon>Bacillati</taxon>
        <taxon>Cyanobacteriota</taxon>
        <taxon>Cyanophyceae</taxon>
        <taxon>Desertifilales</taxon>
        <taxon>Desertifilaceae</taxon>
        <taxon>Roseofilum</taxon>
    </lineage>
</organism>
<reference evidence="1" key="1">
    <citation type="submission" date="2016-10" db="EMBL/GenBank/DDBJ databases">
        <title>CRISPR-Cas defence system in Roseofilum reptotaenium: evidence of a bacteriophage-cyanobacterium arms race in the coral black band disease.</title>
        <authorList>
            <person name="Buerger P."/>
            <person name="Wood-Charlson E.M."/>
            <person name="Weynberg K.D."/>
            <person name="Willis B."/>
            <person name="Van Oppen M.J."/>
        </authorList>
    </citation>
    <scope>NUCLEOTIDE SEQUENCE [LARGE SCALE GENOMIC DNA]</scope>
    <source>
        <strain evidence="1">AO1-A</strain>
    </source>
</reference>
<name>A0A1L9QWC6_9CYAN</name>
<dbReference type="AlphaFoldDB" id="A0A1L9QWC6"/>
<dbReference type="Proteomes" id="UP000183940">
    <property type="component" value="Unassembled WGS sequence"/>
</dbReference>
<sequence>MTPLNPDELVPHINALGDRLPTVLQQSLQAPLPNHVYHYILNFLSLRRTELGTISEVHGRIRETISIPLKVLKSVIPFLYDTALNEMLQTVSSREIISCKIKEKEPVH</sequence>
<evidence type="ECO:0000313" key="1">
    <source>
        <dbReference type="EMBL" id="OJJ26912.1"/>
    </source>
</evidence>
<dbReference type="EMBL" id="MLAW01000004">
    <property type="protein sequence ID" value="OJJ26912.1"/>
    <property type="molecule type" value="Genomic_DNA"/>
</dbReference>
<gene>
    <name evidence="1" type="ORF">BI308_04270</name>
</gene>
<accession>A0A1L9QWC6</accession>
<keyword evidence="2" id="KW-1185">Reference proteome</keyword>
<proteinExistence type="predicted"/>
<evidence type="ECO:0000313" key="2">
    <source>
        <dbReference type="Proteomes" id="UP000183940"/>
    </source>
</evidence>
<dbReference type="STRING" id="1925591.BI308_04270"/>
<protein>
    <submittedName>
        <fullName evidence="1">Uncharacterized protein</fullName>
    </submittedName>
</protein>
<comment type="caution">
    <text evidence="1">The sequence shown here is derived from an EMBL/GenBank/DDBJ whole genome shotgun (WGS) entry which is preliminary data.</text>
</comment>